<evidence type="ECO:0000313" key="3">
    <source>
        <dbReference type="EMBL" id="APF20527.1"/>
    </source>
</evidence>
<feature type="domain" description="DDH" evidence="1">
    <location>
        <begin position="24"/>
        <end position="170"/>
    </location>
</feature>
<dbReference type="OrthoDB" id="9803668at2"/>
<sequence>MVLMGKQNNAFQILKKMIDDHNHFVVISHIYTDGDALGAVMAFYHYLKSLGKKVEAIIPGSLPARYDFLKTRQAINRHSKSRLKKIIERADVILIVDISALERMDEWYAPVMASKAKKVCIDHHPDMCEQMDLKIIDVQRIATCEIVYDFFKTQGIEITDDMALALYTGILSDSGGFRFEGTSGKTLEIAAQLARKNIDPAWVYRQVYEYSNKNQLRFWGHVLAGLQSEGVIDWAVVSRETLQKFNVNIEELNGLIDIIRRDAAAQIFAMFVEKKNGEVMVGLRSKNGFDVGQLARRFGGGGHFHAAGFSSSLPLREVVQMTLEQIKQDQVLSPEE</sequence>
<dbReference type="PANTHER" id="PTHR47618:SF1">
    <property type="entry name" value="BIFUNCTIONAL OLIGORIBONUCLEASE AND PAP PHOSPHATASE NRNA"/>
    <property type="match status" value="1"/>
</dbReference>
<reference evidence="3 4" key="1">
    <citation type="submission" date="2016-11" db="EMBL/GenBank/DDBJ databases">
        <title>Genomic analysis of Caldithrix abyssi and proposal of a novel bacterial phylum Caldithrichaeota.</title>
        <authorList>
            <person name="Kublanov I."/>
            <person name="Sigalova O."/>
            <person name="Gavrilov S."/>
            <person name="Lebedinsky A."/>
            <person name="Ivanova N."/>
            <person name="Daum C."/>
            <person name="Reddy T."/>
            <person name="Klenk H.P."/>
            <person name="Goker M."/>
            <person name="Reva O."/>
            <person name="Miroshnichenko M."/>
            <person name="Kyprides N."/>
            <person name="Woyke T."/>
            <person name="Gelfand M."/>
        </authorList>
    </citation>
    <scope>NUCLEOTIDE SEQUENCE [LARGE SCALE GENOMIC DNA]</scope>
    <source>
        <strain evidence="3 4">LF13</strain>
    </source>
</reference>
<dbReference type="Gene3D" id="3.90.1640.10">
    <property type="entry name" value="inorganic pyrophosphatase (n-terminal core)"/>
    <property type="match status" value="1"/>
</dbReference>
<dbReference type="Proteomes" id="UP000183868">
    <property type="component" value="Chromosome"/>
</dbReference>
<name>A0A1J1CCX2_CALAY</name>
<feature type="domain" description="DHHA1" evidence="2">
    <location>
        <begin position="244"/>
        <end position="313"/>
    </location>
</feature>
<evidence type="ECO:0000259" key="1">
    <source>
        <dbReference type="Pfam" id="PF01368"/>
    </source>
</evidence>
<dbReference type="InterPro" id="IPR001667">
    <property type="entry name" value="DDH_dom"/>
</dbReference>
<dbReference type="AlphaFoldDB" id="A0A1J1CCX2"/>
<gene>
    <name evidence="3" type="ORF">Cabys_3782</name>
</gene>
<evidence type="ECO:0000313" key="4">
    <source>
        <dbReference type="Proteomes" id="UP000183868"/>
    </source>
</evidence>
<dbReference type="InterPro" id="IPR051319">
    <property type="entry name" value="Oligoribo/pAp-PDE_c-di-AMP_PDE"/>
</dbReference>
<dbReference type="Gene3D" id="3.10.310.30">
    <property type="match status" value="1"/>
</dbReference>
<organism evidence="3 4">
    <name type="scientific">Caldithrix abyssi DSM 13497</name>
    <dbReference type="NCBI Taxonomy" id="880073"/>
    <lineage>
        <taxon>Bacteria</taxon>
        <taxon>Pseudomonadati</taxon>
        <taxon>Calditrichota</taxon>
        <taxon>Calditrichia</taxon>
        <taxon>Calditrichales</taxon>
        <taxon>Calditrichaceae</taxon>
        <taxon>Caldithrix</taxon>
    </lineage>
</organism>
<dbReference type="InterPro" id="IPR003156">
    <property type="entry name" value="DHHA1_dom"/>
</dbReference>
<dbReference type="KEGG" id="caby:Cabys_3782"/>
<dbReference type="PANTHER" id="PTHR47618">
    <property type="entry name" value="BIFUNCTIONAL OLIGORIBONUCLEASE AND PAP PHOSPHATASE NRNA"/>
    <property type="match status" value="1"/>
</dbReference>
<protein>
    <submittedName>
        <fullName evidence="3">Phosphoesterase RecJ domain-containing protein</fullName>
    </submittedName>
</protein>
<dbReference type="Pfam" id="PF02272">
    <property type="entry name" value="DHHA1"/>
    <property type="match status" value="1"/>
</dbReference>
<dbReference type="GO" id="GO:0003676">
    <property type="term" value="F:nucleic acid binding"/>
    <property type="evidence" value="ECO:0007669"/>
    <property type="project" value="InterPro"/>
</dbReference>
<proteinExistence type="predicted"/>
<dbReference type="EMBL" id="CP018099">
    <property type="protein sequence ID" value="APF20527.1"/>
    <property type="molecule type" value="Genomic_DNA"/>
</dbReference>
<dbReference type="Pfam" id="PF01368">
    <property type="entry name" value="DHH"/>
    <property type="match status" value="1"/>
</dbReference>
<dbReference type="SUPFAM" id="SSF64182">
    <property type="entry name" value="DHH phosphoesterases"/>
    <property type="match status" value="1"/>
</dbReference>
<dbReference type="InterPro" id="IPR038763">
    <property type="entry name" value="DHH_sf"/>
</dbReference>
<accession>A0A1J1CCX2</accession>
<evidence type="ECO:0000259" key="2">
    <source>
        <dbReference type="Pfam" id="PF02272"/>
    </source>
</evidence>